<dbReference type="PANTHER" id="PTHR43877:SF1">
    <property type="entry name" value="ACETYLTRANSFERASE"/>
    <property type="match status" value="1"/>
</dbReference>
<dbReference type="AlphaFoldDB" id="A0A1S1Q3G3"/>
<feature type="domain" description="N-acetyltransferase" evidence="3">
    <location>
        <begin position="1"/>
        <end position="164"/>
    </location>
</feature>
<proteinExistence type="predicted"/>
<keyword evidence="2" id="KW-0012">Acyltransferase</keyword>
<evidence type="ECO:0000256" key="1">
    <source>
        <dbReference type="ARBA" id="ARBA00022679"/>
    </source>
</evidence>
<dbReference type="OrthoDB" id="5243635at2"/>
<reference evidence="5" key="1">
    <citation type="submission" date="2016-07" db="EMBL/GenBank/DDBJ databases">
        <title>Frankia sp. NRRL B-16219 Genome sequencing.</title>
        <authorList>
            <person name="Ghodhbane-Gtari F."/>
            <person name="Swanson E."/>
            <person name="Gueddou A."/>
            <person name="Louati M."/>
            <person name="Nouioui I."/>
            <person name="Hezbri K."/>
            <person name="Abebe-Akele F."/>
            <person name="Simpson S."/>
            <person name="Morris K."/>
            <person name="Thomas K."/>
            <person name="Gtari M."/>
            <person name="Tisa L.S."/>
        </authorList>
    </citation>
    <scope>NUCLEOTIDE SEQUENCE [LARGE SCALE GENOMIC DNA]</scope>
    <source>
        <strain evidence="5">NRRL B-16219</strain>
    </source>
</reference>
<evidence type="ECO:0000256" key="2">
    <source>
        <dbReference type="ARBA" id="ARBA00023315"/>
    </source>
</evidence>
<organism evidence="4 5">
    <name type="scientific">Parafrankia soli</name>
    <dbReference type="NCBI Taxonomy" id="2599596"/>
    <lineage>
        <taxon>Bacteria</taxon>
        <taxon>Bacillati</taxon>
        <taxon>Actinomycetota</taxon>
        <taxon>Actinomycetes</taxon>
        <taxon>Frankiales</taxon>
        <taxon>Frankiaceae</taxon>
        <taxon>Parafrankia</taxon>
    </lineage>
</organism>
<dbReference type="InterPro" id="IPR000182">
    <property type="entry name" value="GNAT_dom"/>
</dbReference>
<dbReference type="PROSITE" id="PS51186">
    <property type="entry name" value="GNAT"/>
    <property type="match status" value="1"/>
</dbReference>
<accession>A0A1S1Q3G3</accession>
<dbReference type="InterPro" id="IPR050832">
    <property type="entry name" value="Bact_Acetyltransf"/>
</dbReference>
<sequence>MQVRQAGVADAEGIARVHVLSSQAGYRGLLPQPLLDGLRPAHRVSRWTATVRQTSWPGRGVLVADDAGAIVGFVDLRPAEDDDPDAVGVGEITGFYVLPAAWRQGVGRHLMAAAVRGLHAAGYMSAMLWVLEANTRAVRFYSQLGWEPDGSSRDRLVRYRRNLG</sequence>
<dbReference type="PANTHER" id="PTHR43877">
    <property type="entry name" value="AMINOALKYLPHOSPHONATE N-ACETYLTRANSFERASE-RELATED-RELATED"/>
    <property type="match status" value="1"/>
</dbReference>
<dbReference type="SUPFAM" id="SSF55729">
    <property type="entry name" value="Acyl-CoA N-acyltransferases (Nat)"/>
    <property type="match status" value="1"/>
</dbReference>
<dbReference type="Pfam" id="PF00583">
    <property type="entry name" value="Acetyltransf_1"/>
    <property type="match status" value="1"/>
</dbReference>
<dbReference type="Proteomes" id="UP000179769">
    <property type="component" value="Unassembled WGS sequence"/>
</dbReference>
<dbReference type="GO" id="GO:0016747">
    <property type="term" value="F:acyltransferase activity, transferring groups other than amino-acyl groups"/>
    <property type="evidence" value="ECO:0007669"/>
    <property type="project" value="InterPro"/>
</dbReference>
<dbReference type="EMBL" id="MAXA01000212">
    <property type="protein sequence ID" value="OHV28500.1"/>
    <property type="molecule type" value="Genomic_DNA"/>
</dbReference>
<evidence type="ECO:0000313" key="4">
    <source>
        <dbReference type="EMBL" id="OHV28500.1"/>
    </source>
</evidence>
<evidence type="ECO:0000259" key="3">
    <source>
        <dbReference type="PROSITE" id="PS51186"/>
    </source>
</evidence>
<dbReference type="InterPro" id="IPR016181">
    <property type="entry name" value="Acyl_CoA_acyltransferase"/>
</dbReference>
<keyword evidence="5" id="KW-1185">Reference proteome</keyword>
<gene>
    <name evidence="4" type="ORF">BBK14_17825</name>
</gene>
<dbReference type="Gene3D" id="3.40.630.30">
    <property type="match status" value="1"/>
</dbReference>
<dbReference type="CDD" id="cd04301">
    <property type="entry name" value="NAT_SF"/>
    <property type="match status" value="1"/>
</dbReference>
<name>A0A1S1Q3G3_9ACTN</name>
<comment type="caution">
    <text evidence="4">The sequence shown here is derived from an EMBL/GenBank/DDBJ whole genome shotgun (WGS) entry which is preliminary data.</text>
</comment>
<keyword evidence="1 4" id="KW-0808">Transferase</keyword>
<protein>
    <submittedName>
        <fullName evidence="4">GCN5 family acetyltransferase</fullName>
    </submittedName>
</protein>
<evidence type="ECO:0000313" key="5">
    <source>
        <dbReference type="Proteomes" id="UP000179769"/>
    </source>
</evidence>